<dbReference type="RefSeq" id="WP_328956585.1">
    <property type="nucleotide sequence ID" value="NZ_CP108110.1"/>
</dbReference>
<feature type="compositionally biased region" description="Gly residues" evidence="2">
    <location>
        <begin position="8"/>
        <end position="34"/>
    </location>
</feature>
<name>A0ABZ1U4P1_9ACTN</name>
<feature type="region of interest" description="Disordered" evidence="2">
    <location>
        <begin position="1"/>
        <end position="143"/>
    </location>
</feature>
<comment type="similarity">
    <text evidence="1">Belongs to the LytR/CpsA/Psr (LCP) family.</text>
</comment>
<gene>
    <name evidence="5" type="ORF">OHA16_24830</name>
</gene>
<keyword evidence="3" id="KW-0472">Membrane</keyword>
<proteinExistence type="inferred from homology"/>
<evidence type="ECO:0000313" key="6">
    <source>
        <dbReference type="Proteomes" id="UP001432222"/>
    </source>
</evidence>
<protein>
    <submittedName>
        <fullName evidence="5">LCP family protein</fullName>
    </submittedName>
</protein>
<evidence type="ECO:0000256" key="3">
    <source>
        <dbReference type="SAM" id="Phobius"/>
    </source>
</evidence>
<dbReference type="PANTHER" id="PTHR33392">
    <property type="entry name" value="POLYISOPRENYL-TEICHOIC ACID--PEPTIDOGLYCAN TEICHOIC ACID TRANSFERASE TAGU"/>
    <property type="match status" value="1"/>
</dbReference>
<sequence>MNTWQEGRPGGGGNPYGGNGGGGAAYGHGGGGTGAEPPLPAGLNPRGPGAPAPRQPQPQGQPQGQPQQGRPGPQAPGYGPAQGYGQQGQGQGYRQPGTRPSVPAQGTPGGPGGTGGPGGPGSAPGGPIAPGGPQSPAAARPGRWPRRRIVKWSVFGVLIALMVTTVSTWFWADSKINHENVLSDYPGRPAAGKGTNWLIVGSDSRNGLSDSQEEDLHTGHAGGKRSDSMMILHVGDNGNTLMSIPRDSWVPIPEHAGENGKPVKAATSKINSAFASGGGKLLAQTVETNTGIRIDHYAEIGFAGFVGIVDSVGGVDMCIEQDVKDKDSGLDLKAGCQSLDGTQALAFVRQRHQMADQDLGRMRNQQKFLGALAKQAASPATVLNPFTFYPLVSSGLGTLIVDDDAGLTDLGSLFLAMKDVNGGSGKSITVPIANPDFKTNTGESAVKWDAAKAKQVFDAFKNDTAVPDVK</sequence>
<dbReference type="InterPro" id="IPR004474">
    <property type="entry name" value="LytR_CpsA_psr"/>
</dbReference>
<feature type="compositionally biased region" description="Low complexity" evidence="2">
    <location>
        <begin position="131"/>
        <end position="142"/>
    </location>
</feature>
<feature type="compositionally biased region" description="Gly residues" evidence="2">
    <location>
        <begin position="107"/>
        <end position="124"/>
    </location>
</feature>
<accession>A0ABZ1U4P1</accession>
<feature type="region of interest" description="Disordered" evidence="2">
    <location>
        <begin position="203"/>
        <end position="224"/>
    </location>
</feature>
<feature type="transmembrane region" description="Helical" evidence="3">
    <location>
        <begin position="149"/>
        <end position="172"/>
    </location>
</feature>
<feature type="compositionally biased region" description="Gly residues" evidence="2">
    <location>
        <begin position="80"/>
        <end position="91"/>
    </location>
</feature>
<feature type="compositionally biased region" description="Low complexity" evidence="2">
    <location>
        <begin position="57"/>
        <end position="79"/>
    </location>
</feature>
<reference evidence="5" key="1">
    <citation type="submission" date="2022-10" db="EMBL/GenBank/DDBJ databases">
        <title>The complete genomes of actinobacterial strains from the NBC collection.</title>
        <authorList>
            <person name="Joergensen T.S."/>
            <person name="Alvarez Arevalo M."/>
            <person name="Sterndorff E.B."/>
            <person name="Faurdal D."/>
            <person name="Vuksanovic O."/>
            <person name="Mourched A.-S."/>
            <person name="Charusanti P."/>
            <person name="Shaw S."/>
            <person name="Blin K."/>
            <person name="Weber T."/>
        </authorList>
    </citation>
    <scope>NUCLEOTIDE SEQUENCE</scope>
    <source>
        <strain evidence="5">NBC_00222</strain>
    </source>
</reference>
<evidence type="ECO:0000259" key="4">
    <source>
        <dbReference type="Pfam" id="PF03816"/>
    </source>
</evidence>
<evidence type="ECO:0000256" key="1">
    <source>
        <dbReference type="ARBA" id="ARBA00006068"/>
    </source>
</evidence>
<dbReference type="NCBIfam" id="TIGR00350">
    <property type="entry name" value="lytR_cpsA_psr"/>
    <property type="match status" value="1"/>
</dbReference>
<evidence type="ECO:0000313" key="5">
    <source>
        <dbReference type="EMBL" id="WUQ85911.1"/>
    </source>
</evidence>
<dbReference type="EMBL" id="CP108110">
    <property type="protein sequence ID" value="WUQ85911.1"/>
    <property type="molecule type" value="Genomic_DNA"/>
</dbReference>
<dbReference type="InterPro" id="IPR050922">
    <property type="entry name" value="LytR/CpsA/Psr_CW_biosynth"/>
</dbReference>
<dbReference type="Proteomes" id="UP001432222">
    <property type="component" value="Chromosome"/>
</dbReference>
<keyword evidence="3" id="KW-1133">Transmembrane helix</keyword>
<evidence type="ECO:0000256" key="2">
    <source>
        <dbReference type="SAM" id="MobiDB-lite"/>
    </source>
</evidence>
<organism evidence="5 6">
    <name type="scientific">Kitasatospora purpeofusca</name>
    <dbReference type="NCBI Taxonomy" id="67352"/>
    <lineage>
        <taxon>Bacteria</taxon>
        <taxon>Bacillati</taxon>
        <taxon>Actinomycetota</taxon>
        <taxon>Actinomycetes</taxon>
        <taxon>Kitasatosporales</taxon>
        <taxon>Streptomycetaceae</taxon>
        <taxon>Kitasatospora</taxon>
    </lineage>
</organism>
<dbReference type="PANTHER" id="PTHR33392:SF6">
    <property type="entry name" value="POLYISOPRENYL-TEICHOIC ACID--PEPTIDOGLYCAN TEICHOIC ACID TRANSFERASE TAGU"/>
    <property type="match status" value="1"/>
</dbReference>
<keyword evidence="3" id="KW-0812">Transmembrane</keyword>
<dbReference type="Gene3D" id="3.40.630.190">
    <property type="entry name" value="LCP protein"/>
    <property type="match status" value="1"/>
</dbReference>
<keyword evidence="6" id="KW-1185">Reference proteome</keyword>
<feature type="domain" description="Cell envelope-related transcriptional attenuator" evidence="4">
    <location>
        <begin position="225"/>
        <end position="377"/>
    </location>
</feature>
<dbReference type="Pfam" id="PF03816">
    <property type="entry name" value="LytR_cpsA_psr"/>
    <property type="match status" value="1"/>
</dbReference>